<protein>
    <submittedName>
        <fullName evidence="1">Uncharacterized protein</fullName>
    </submittedName>
</protein>
<dbReference type="EMBL" id="CM056743">
    <property type="protein sequence ID" value="KAJ8671502.1"/>
    <property type="molecule type" value="Genomic_DNA"/>
</dbReference>
<evidence type="ECO:0000313" key="2">
    <source>
        <dbReference type="Proteomes" id="UP001239111"/>
    </source>
</evidence>
<gene>
    <name evidence="1" type="ORF">QAD02_002761</name>
</gene>
<organism evidence="1 2">
    <name type="scientific">Eretmocerus hayati</name>
    <dbReference type="NCBI Taxonomy" id="131215"/>
    <lineage>
        <taxon>Eukaryota</taxon>
        <taxon>Metazoa</taxon>
        <taxon>Ecdysozoa</taxon>
        <taxon>Arthropoda</taxon>
        <taxon>Hexapoda</taxon>
        <taxon>Insecta</taxon>
        <taxon>Pterygota</taxon>
        <taxon>Neoptera</taxon>
        <taxon>Endopterygota</taxon>
        <taxon>Hymenoptera</taxon>
        <taxon>Apocrita</taxon>
        <taxon>Proctotrupomorpha</taxon>
        <taxon>Chalcidoidea</taxon>
        <taxon>Aphelinidae</taxon>
        <taxon>Aphelininae</taxon>
        <taxon>Eretmocerus</taxon>
    </lineage>
</organism>
<sequence length="309" mass="35733">MSAPRPCDYKLKLYGKGRASEALIQHRITALGYEIYNCAGNRRLVRNKVPLLQALKKKFMEALETRAARSSDESGDSDSEGTPTLETLEAKLADINQASIKNRRDRAFCHYQIARLEAEIGALYDAQDYYRVPWFRSTDEEELGVRGYENTLVDEWVHVKLTDLKEQKKNFIEWRDELLYEAPKLRKDYNEVEGALNQEFQRLEQVRTNSERQRQAKAQNQKHQEPPVSPPLSSKGFEPKFAKLPFGLRHLYTYWRCEKATRNCEKATRECERAAERTSSPSSSCHTDESSTSSAEEWRLSQDNAALRT</sequence>
<comment type="caution">
    <text evidence="1">The sequence shown here is derived from an EMBL/GenBank/DDBJ whole genome shotgun (WGS) entry which is preliminary data.</text>
</comment>
<keyword evidence="2" id="KW-1185">Reference proteome</keyword>
<proteinExistence type="predicted"/>
<evidence type="ECO:0000313" key="1">
    <source>
        <dbReference type="EMBL" id="KAJ8671502.1"/>
    </source>
</evidence>
<reference evidence="1" key="1">
    <citation type="submission" date="2023-04" db="EMBL/GenBank/DDBJ databases">
        <title>A chromosome-level genome assembly of the parasitoid wasp Eretmocerus hayati.</title>
        <authorList>
            <person name="Zhong Y."/>
            <person name="Liu S."/>
            <person name="Liu Y."/>
        </authorList>
    </citation>
    <scope>NUCLEOTIDE SEQUENCE</scope>
    <source>
        <strain evidence="1">ZJU_SS_LIU_2023</strain>
    </source>
</reference>
<accession>A0ACC2NMQ6</accession>
<name>A0ACC2NMQ6_9HYME</name>
<dbReference type="Proteomes" id="UP001239111">
    <property type="component" value="Chromosome 3"/>
</dbReference>